<dbReference type="RefSeq" id="WP_202061174.1">
    <property type="nucleotide sequence ID" value="NZ_JAEQMY010000021.1"/>
</dbReference>
<evidence type="ECO:0000256" key="1">
    <source>
        <dbReference type="ARBA" id="ARBA00004651"/>
    </source>
</evidence>
<dbReference type="GO" id="GO:0005886">
    <property type="term" value="C:plasma membrane"/>
    <property type="evidence" value="ECO:0007669"/>
    <property type="project" value="UniProtKB-SubCell"/>
</dbReference>
<dbReference type="InterPro" id="IPR002781">
    <property type="entry name" value="TM_pro_TauE-like"/>
</dbReference>
<evidence type="ECO:0000256" key="2">
    <source>
        <dbReference type="ARBA" id="ARBA00009142"/>
    </source>
</evidence>
<keyword evidence="10" id="KW-1185">Reference proteome</keyword>
<keyword evidence="4 8" id="KW-1003">Cell membrane</keyword>
<evidence type="ECO:0000313" key="10">
    <source>
        <dbReference type="Proteomes" id="UP000605848"/>
    </source>
</evidence>
<evidence type="ECO:0000256" key="8">
    <source>
        <dbReference type="RuleBase" id="RU363041"/>
    </source>
</evidence>
<feature type="transmembrane region" description="Helical" evidence="8">
    <location>
        <begin position="7"/>
        <end position="27"/>
    </location>
</feature>
<proteinExistence type="inferred from homology"/>
<feature type="transmembrane region" description="Helical" evidence="8">
    <location>
        <begin position="132"/>
        <end position="157"/>
    </location>
</feature>
<keyword evidence="5 8" id="KW-0812">Transmembrane</keyword>
<feature type="transmembrane region" description="Helical" evidence="8">
    <location>
        <begin position="225"/>
        <end position="246"/>
    </location>
</feature>
<reference evidence="9" key="1">
    <citation type="submission" date="2021-01" db="EMBL/GenBank/DDBJ databases">
        <title>Microvirga sp.</title>
        <authorList>
            <person name="Kim M.K."/>
        </authorList>
    </citation>
    <scope>NUCLEOTIDE SEQUENCE</scope>
    <source>
        <strain evidence="9">5420S-16</strain>
    </source>
</reference>
<dbReference type="Pfam" id="PF01925">
    <property type="entry name" value="TauE"/>
    <property type="match status" value="1"/>
</dbReference>
<dbReference type="PANTHER" id="PTHR30269">
    <property type="entry name" value="TRANSMEMBRANE PROTEIN YFCA"/>
    <property type="match status" value="1"/>
</dbReference>
<feature type="transmembrane region" description="Helical" evidence="8">
    <location>
        <begin position="194"/>
        <end position="213"/>
    </location>
</feature>
<keyword evidence="7 8" id="KW-0472">Membrane</keyword>
<feature type="transmembrane region" description="Helical" evidence="8">
    <location>
        <begin position="77"/>
        <end position="95"/>
    </location>
</feature>
<evidence type="ECO:0000256" key="4">
    <source>
        <dbReference type="ARBA" id="ARBA00022475"/>
    </source>
</evidence>
<evidence type="ECO:0000313" key="9">
    <source>
        <dbReference type="EMBL" id="MBL0405405.1"/>
    </source>
</evidence>
<gene>
    <name evidence="9" type="ORF">JKG68_15660</name>
</gene>
<dbReference type="InterPro" id="IPR052017">
    <property type="entry name" value="TSUP"/>
</dbReference>
<dbReference type="PANTHER" id="PTHR30269:SF23">
    <property type="entry name" value="MEMBRANE TRANSPORTER PROTEIN YDHB-RELATED"/>
    <property type="match status" value="1"/>
</dbReference>
<accession>A0A937D2L7</accession>
<comment type="subcellular location">
    <subcellularLocation>
        <location evidence="1 8">Cell membrane</location>
        <topology evidence="1 8">Multi-pass membrane protein</topology>
    </subcellularLocation>
</comment>
<comment type="similarity">
    <text evidence="2 8">Belongs to the 4-toluene sulfonate uptake permease (TSUP) (TC 2.A.102) family.</text>
</comment>
<evidence type="ECO:0000256" key="3">
    <source>
        <dbReference type="ARBA" id="ARBA00022448"/>
    </source>
</evidence>
<organism evidence="9 10">
    <name type="scientific">Microvirga aerilata</name>
    <dbReference type="NCBI Taxonomy" id="670292"/>
    <lineage>
        <taxon>Bacteria</taxon>
        <taxon>Pseudomonadati</taxon>
        <taxon>Pseudomonadota</taxon>
        <taxon>Alphaproteobacteria</taxon>
        <taxon>Hyphomicrobiales</taxon>
        <taxon>Methylobacteriaceae</taxon>
        <taxon>Microvirga</taxon>
    </lineage>
</organism>
<dbReference type="EMBL" id="JAEQMY010000021">
    <property type="protein sequence ID" value="MBL0405405.1"/>
    <property type="molecule type" value="Genomic_DNA"/>
</dbReference>
<comment type="caution">
    <text evidence="9">The sequence shown here is derived from an EMBL/GenBank/DDBJ whole genome shotgun (WGS) entry which is preliminary data.</text>
</comment>
<keyword evidence="3" id="KW-0813">Transport</keyword>
<evidence type="ECO:0000256" key="6">
    <source>
        <dbReference type="ARBA" id="ARBA00022989"/>
    </source>
</evidence>
<sequence>MIEHVSFLQYGLVALCALLAGTIGGIAGYGTGLLMPLVLVPIVGAEPVVPIIGLSALFTNGSRILAFRQDLDTRRALLIGGMALPTCLLGAYGYTFLTGRGAALVIGIFLILMVPARLYLKRRQMQLSGGSLAAAGAGYGLLVGGTAGSGVVLLSILMASGLNGRAVIATDAVVSLALGVAKTGVFQAFGALPASSWIMAVIIGVSATPGAFLAKRLTQALPIHIHNAILDAAIVCGGVILVVQGLR</sequence>
<keyword evidence="6 8" id="KW-1133">Transmembrane helix</keyword>
<evidence type="ECO:0000256" key="7">
    <source>
        <dbReference type="ARBA" id="ARBA00023136"/>
    </source>
</evidence>
<dbReference type="Proteomes" id="UP000605848">
    <property type="component" value="Unassembled WGS sequence"/>
</dbReference>
<feature type="transmembrane region" description="Helical" evidence="8">
    <location>
        <begin position="101"/>
        <end position="120"/>
    </location>
</feature>
<feature type="transmembrane region" description="Helical" evidence="8">
    <location>
        <begin position="33"/>
        <end position="57"/>
    </location>
</feature>
<protein>
    <recommendedName>
        <fullName evidence="8">Probable membrane transporter protein</fullName>
    </recommendedName>
</protein>
<evidence type="ECO:0000256" key="5">
    <source>
        <dbReference type="ARBA" id="ARBA00022692"/>
    </source>
</evidence>
<name>A0A937D2L7_9HYPH</name>
<dbReference type="AlphaFoldDB" id="A0A937D2L7"/>